<dbReference type="PANTHER" id="PTHR42818">
    <property type="entry name" value="SULFOPYRUVATE DECARBOXYLASE SUBUNIT ALPHA"/>
    <property type="match status" value="1"/>
</dbReference>
<keyword evidence="1" id="KW-0210">Decarboxylase</keyword>
<organism evidence="4 5">
    <name type="scientific">Nocardiopsis terrae</name>
    <dbReference type="NCBI Taxonomy" id="372655"/>
    <lineage>
        <taxon>Bacteria</taxon>
        <taxon>Bacillati</taxon>
        <taxon>Actinomycetota</taxon>
        <taxon>Actinomycetes</taxon>
        <taxon>Streptosporangiales</taxon>
        <taxon>Nocardiopsidaceae</taxon>
        <taxon>Nocardiopsis</taxon>
    </lineage>
</organism>
<evidence type="ECO:0000313" key="5">
    <source>
        <dbReference type="Proteomes" id="UP000598217"/>
    </source>
</evidence>
<comment type="caution">
    <text evidence="4">The sequence shown here is derived from an EMBL/GenBank/DDBJ whole genome shotgun (WGS) entry which is preliminary data.</text>
</comment>
<dbReference type="RefSeq" id="WP_225942586.1">
    <property type="nucleotide sequence ID" value="NZ_BMXJ01000001.1"/>
</dbReference>
<keyword evidence="5" id="KW-1185">Reference proteome</keyword>
<dbReference type="InterPro" id="IPR012001">
    <property type="entry name" value="Thiamin_PyroP_enz_TPP-bd_dom"/>
</dbReference>
<dbReference type="Gene3D" id="3.40.50.970">
    <property type="match status" value="1"/>
</dbReference>
<dbReference type="SUPFAM" id="SSF52518">
    <property type="entry name" value="Thiamin diphosphate-binding fold (THDP-binding)"/>
    <property type="match status" value="1"/>
</dbReference>
<protein>
    <submittedName>
        <fullName evidence="4">Phosphonopyruvate decarboxylase</fullName>
        <ecNumber evidence="4">4.1.1.82</ecNumber>
    </submittedName>
</protein>
<feature type="domain" description="Thiamine pyrophosphate enzyme N-terminal TPP-binding" evidence="3">
    <location>
        <begin position="6"/>
        <end position="101"/>
    </location>
</feature>
<dbReference type="GO" id="GO:0033980">
    <property type="term" value="F:phosphonopyruvate decarboxylase activity"/>
    <property type="evidence" value="ECO:0007669"/>
    <property type="project" value="UniProtKB-EC"/>
</dbReference>
<keyword evidence="2 4" id="KW-0456">Lyase</keyword>
<gene>
    <name evidence="4" type="ORF">H4W79_004968</name>
</gene>
<proteinExistence type="predicted"/>
<evidence type="ECO:0000313" key="4">
    <source>
        <dbReference type="EMBL" id="MBE1460754.1"/>
    </source>
</evidence>
<evidence type="ECO:0000256" key="1">
    <source>
        <dbReference type="ARBA" id="ARBA00022793"/>
    </source>
</evidence>
<dbReference type="PANTHER" id="PTHR42818:SF1">
    <property type="entry name" value="SULFOPYRUVATE DECARBOXYLASE"/>
    <property type="match status" value="1"/>
</dbReference>
<dbReference type="Proteomes" id="UP000598217">
    <property type="component" value="Unassembled WGS sequence"/>
</dbReference>
<reference evidence="4 5" key="1">
    <citation type="submission" date="2020-10" db="EMBL/GenBank/DDBJ databases">
        <title>Sequencing the genomes of 1000 actinobacteria strains.</title>
        <authorList>
            <person name="Klenk H.-P."/>
        </authorList>
    </citation>
    <scope>NUCLEOTIDE SEQUENCE [LARGE SCALE GENOMIC DNA]</scope>
    <source>
        <strain evidence="4 5">DSM 45157</strain>
    </source>
</reference>
<accession>A0ABR9HP30</accession>
<dbReference type="EMBL" id="JADBDY010000001">
    <property type="protein sequence ID" value="MBE1460754.1"/>
    <property type="molecule type" value="Genomic_DNA"/>
</dbReference>
<sequence length="166" mass="17997">MLDSKNVAQEVVEGFFEAGFRSFTGVPCSLLKGLFRILEDASTPARYVPAPREDSALGVASGLAVAGERPVVMMQNSGLGYSLNVLTSFNLIYDVHMPLIVSWRGHGGNDAVEHDVIGRELTNLLDVFGLAWTVLDPENPRASVEACLKDHDDGRRTSVLIVREGV</sequence>
<dbReference type="Pfam" id="PF02776">
    <property type="entry name" value="TPP_enzyme_N"/>
    <property type="match status" value="1"/>
</dbReference>
<dbReference type="EC" id="4.1.1.82" evidence="4"/>
<dbReference type="InterPro" id="IPR051818">
    <property type="entry name" value="TPP_dependent_decarboxylase"/>
</dbReference>
<dbReference type="InterPro" id="IPR029061">
    <property type="entry name" value="THDP-binding"/>
</dbReference>
<evidence type="ECO:0000259" key="3">
    <source>
        <dbReference type="Pfam" id="PF02776"/>
    </source>
</evidence>
<name>A0ABR9HP30_9ACTN</name>
<evidence type="ECO:0000256" key="2">
    <source>
        <dbReference type="ARBA" id="ARBA00023239"/>
    </source>
</evidence>